<dbReference type="AlphaFoldDB" id="A0A3B6LG91"/>
<protein>
    <submittedName>
        <fullName evidence="2">Uncharacterized protein</fullName>
    </submittedName>
</protein>
<dbReference type="Gramene" id="TraesROB_scaffold_023382_01G000100.1">
    <property type="protein sequence ID" value="TraesROB_scaffold_023382_01G000100.1"/>
    <property type="gene ID" value="TraesROB_scaffold_023382_01G000100"/>
</dbReference>
<dbReference type="Proteomes" id="UP000019116">
    <property type="component" value="Chromosome 5B"/>
</dbReference>
<keyword evidence="3" id="KW-1185">Reference proteome</keyword>
<evidence type="ECO:0000313" key="2">
    <source>
        <dbReference type="EnsemblPlants" id="TraesCS5B02G044700.1.cds1"/>
    </source>
</evidence>
<dbReference type="OrthoDB" id="10488605at2759"/>
<dbReference type="Gramene" id="TraesRN5B0100118900.1">
    <property type="protein sequence ID" value="TraesRN5B0100118900.1"/>
    <property type="gene ID" value="TraesRN5B0100118900"/>
</dbReference>
<accession>A0A3B6LG91</accession>
<evidence type="ECO:0000256" key="1">
    <source>
        <dbReference type="SAM" id="MobiDB-lite"/>
    </source>
</evidence>
<dbReference type="EnsemblPlants" id="TraesCS5B02G044700.1">
    <property type="protein sequence ID" value="TraesCS5B02G044700.1.cds1"/>
    <property type="gene ID" value="TraesCS5B02G044700"/>
</dbReference>
<organism evidence="2">
    <name type="scientific">Triticum aestivum</name>
    <name type="common">Wheat</name>
    <dbReference type="NCBI Taxonomy" id="4565"/>
    <lineage>
        <taxon>Eukaryota</taxon>
        <taxon>Viridiplantae</taxon>
        <taxon>Streptophyta</taxon>
        <taxon>Embryophyta</taxon>
        <taxon>Tracheophyta</taxon>
        <taxon>Spermatophyta</taxon>
        <taxon>Magnoliopsida</taxon>
        <taxon>Liliopsida</taxon>
        <taxon>Poales</taxon>
        <taxon>Poaceae</taxon>
        <taxon>BOP clade</taxon>
        <taxon>Pooideae</taxon>
        <taxon>Triticodae</taxon>
        <taxon>Triticeae</taxon>
        <taxon>Triticinae</taxon>
        <taxon>Triticum</taxon>
    </lineage>
</organism>
<feature type="region of interest" description="Disordered" evidence="1">
    <location>
        <begin position="1"/>
        <end position="22"/>
    </location>
</feature>
<dbReference type="Gramene" id="TraesCAD_scaffold_013226_01G000200.1">
    <property type="protein sequence ID" value="TraesCAD_scaffold_013226_01G000200.1"/>
    <property type="gene ID" value="TraesCAD_scaffold_013226_01G000200"/>
</dbReference>
<reference evidence="2" key="2">
    <citation type="submission" date="2018-10" db="UniProtKB">
        <authorList>
            <consortium name="EnsemblPlants"/>
        </authorList>
    </citation>
    <scope>IDENTIFICATION</scope>
</reference>
<proteinExistence type="predicted"/>
<name>A0A3B6LG91_WHEAT</name>
<dbReference type="Gramene" id="TraesCS5B03G0116600.1">
    <property type="protein sequence ID" value="TraesCS5B03G0116600.1.CDS1"/>
    <property type="gene ID" value="TraesCS5B03G0116600"/>
</dbReference>
<evidence type="ECO:0000313" key="3">
    <source>
        <dbReference type="Proteomes" id="UP000019116"/>
    </source>
</evidence>
<reference evidence="2" key="1">
    <citation type="submission" date="2018-08" db="EMBL/GenBank/DDBJ databases">
        <authorList>
            <person name="Rossello M."/>
        </authorList>
    </citation>
    <scope>NUCLEOTIDE SEQUENCE [LARGE SCALE GENOMIC DNA]</scope>
    <source>
        <strain evidence="2">cv. Chinese Spring</strain>
    </source>
</reference>
<dbReference type="Gramene" id="TraesCS5B02G044700.1">
    <property type="protein sequence ID" value="TraesCS5B02G044700.1.cds1"/>
    <property type="gene ID" value="TraesCS5B02G044700"/>
</dbReference>
<feature type="compositionally biased region" description="Basic residues" evidence="1">
    <location>
        <begin position="1"/>
        <end position="11"/>
    </location>
</feature>
<sequence length="222" mass="25147">MRGSRSRRRRSVGNGGGLKPRRDVVRLSLPHSTRSISLPHHRLVLQLVRSMSPWKPRLEARVREIANGDNAKLMEIISWFAEERDLKEAAGMAYRRLTEAKDWRLTPTGGPVGALGMLLWAMEELESDDPKLEMKWRAFRSRRRKPAGLTEFVVGAVMGLPVPAPAMVEEKAPEDLVVIATEEGGKPGAKKKKARWPLVIRRSPRFPRRSPRLLSLACHTRE</sequence>